<protein>
    <submittedName>
        <fullName evidence="1">Polyketide cyclase</fullName>
    </submittedName>
</protein>
<accession>A0A014NRX5</accession>
<sequence length="131" mass="15020">MLSSQTVSLAIPRNWVDLYETIWKPDYFPKWATGLTASPLVQEGNYWKSAESGQNLKIRFTDHNPFGVMDHYIDSGSGREVYMPMRVIPNEQGAEVLITVFRQPLMSDEKFAQDIEAVKRDLQTLHTLLTT</sequence>
<evidence type="ECO:0000313" key="1">
    <source>
        <dbReference type="EMBL" id="EXU76620.1"/>
    </source>
</evidence>
<keyword evidence="2" id="KW-1185">Reference proteome</keyword>
<evidence type="ECO:0000313" key="2">
    <source>
        <dbReference type="Proteomes" id="UP000019918"/>
    </source>
</evidence>
<dbReference type="Gene3D" id="3.30.530.20">
    <property type="match status" value="1"/>
</dbReference>
<dbReference type="OrthoDB" id="880456at2"/>
<dbReference type="PATRIC" id="fig|69222.5.peg.862"/>
<dbReference type="Proteomes" id="UP000019918">
    <property type="component" value="Unassembled WGS sequence"/>
</dbReference>
<dbReference type="STRING" id="69222.BG55_04165"/>
<reference evidence="1 2" key="1">
    <citation type="submission" date="2014-02" db="EMBL/GenBank/DDBJ databases">
        <title>Draft genome of Erwinia mallotivora strain BT-MARDI, a papaya dieback pathogen.</title>
        <authorList>
            <person name="Redzuan R."/>
            <person name="Abu Bakar N."/>
            <person name="Badrun R."/>
            <person name="Mohd Raih M.F."/>
            <person name="Rozano L."/>
            <person name="Mat Amin N."/>
        </authorList>
    </citation>
    <scope>NUCLEOTIDE SEQUENCE [LARGE SCALE GENOMIC DNA]</scope>
    <source>
        <strain evidence="1 2">BT-MARDI</strain>
    </source>
</reference>
<dbReference type="SUPFAM" id="SSF55961">
    <property type="entry name" value="Bet v1-like"/>
    <property type="match status" value="1"/>
</dbReference>
<proteinExistence type="predicted"/>
<dbReference type="EMBL" id="JFHN01000025">
    <property type="protein sequence ID" value="EXU76620.1"/>
    <property type="molecule type" value="Genomic_DNA"/>
</dbReference>
<comment type="caution">
    <text evidence="1">The sequence shown here is derived from an EMBL/GenBank/DDBJ whole genome shotgun (WGS) entry which is preliminary data.</text>
</comment>
<gene>
    <name evidence="1" type="ORF">BG55_04165</name>
</gene>
<organism evidence="1 2">
    <name type="scientific">Erwinia mallotivora</name>
    <dbReference type="NCBI Taxonomy" id="69222"/>
    <lineage>
        <taxon>Bacteria</taxon>
        <taxon>Pseudomonadati</taxon>
        <taxon>Pseudomonadota</taxon>
        <taxon>Gammaproteobacteria</taxon>
        <taxon>Enterobacterales</taxon>
        <taxon>Erwiniaceae</taxon>
        <taxon>Erwinia</taxon>
    </lineage>
</organism>
<dbReference type="InterPro" id="IPR023393">
    <property type="entry name" value="START-like_dom_sf"/>
</dbReference>
<name>A0A014NRX5_9GAMM</name>
<dbReference type="RefSeq" id="WP_034934542.1">
    <property type="nucleotide sequence ID" value="NZ_JFHN01000025.1"/>
</dbReference>
<dbReference type="AlphaFoldDB" id="A0A014NRX5"/>